<protein>
    <recommendedName>
        <fullName evidence="4">Glycosyltransferase RgtA/B/C/D-like domain-containing protein</fullName>
    </recommendedName>
</protein>
<dbReference type="STRING" id="342108.amb0098"/>
<name>Q2WB73_PARM1</name>
<proteinExistence type="predicted"/>
<dbReference type="EMBL" id="AP007255">
    <property type="protein sequence ID" value="BAE48902.1"/>
    <property type="molecule type" value="Genomic_DNA"/>
</dbReference>
<keyword evidence="1" id="KW-1133">Transmembrane helix</keyword>
<reference evidence="2 3" key="1">
    <citation type="journal article" date="2005" name="DNA Res.">
        <title>Complete genome sequence of the facultative anaerobic magnetotactic bacterium Magnetospirillum sp. strain AMB-1.</title>
        <authorList>
            <person name="Matsunaga T."/>
            <person name="Okamura Y."/>
            <person name="Fukuda Y."/>
            <person name="Wahyudi A.T."/>
            <person name="Murase Y."/>
            <person name="Takeyama H."/>
        </authorList>
    </citation>
    <scope>NUCLEOTIDE SEQUENCE [LARGE SCALE GENOMIC DNA]</scope>
    <source>
        <strain evidence="3">ATCC 700264 / AMB-1</strain>
    </source>
</reference>
<evidence type="ECO:0000256" key="1">
    <source>
        <dbReference type="SAM" id="Phobius"/>
    </source>
</evidence>
<dbReference type="KEGG" id="mag:amb0098"/>
<feature type="transmembrane region" description="Helical" evidence="1">
    <location>
        <begin position="210"/>
        <end position="229"/>
    </location>
</feature>
<feature type="transmembrane region" description="Helical" evidence="1">
    <location>
        <begin position="401"/>
        <end position="420"/>
    </location>
</feature>
<evidence type="ECO:0008006" key="4">
    <source>
        <dbReference type="Google" id="ProtNLM"/>
    </source>
</evidence>
<feature type="transmembrane region" description="Helical" evidence="1">
    <location>
        <begin position="184"/>
        <end position="203"/>
    </location>
</feature>
<feature type="transmembrane region" description="Helical" evidence="1">
    <location>
        <begin position="266"/>
        <end position="282"/>
    </location>
</feature>
<feature type="transmembrane region" description="Helical" evidence="1">
    <location>
        <begin position="467"/>
        <end position="488"/>
    </location>
</feature>
<accession>Q2WB73</accession>
<evidence type="ECO:0000313" key="3">
    <source>
        <dbReference type="Proteomes" id="UP000007058"/>
    </source>
</evidence>
<feature type="transmembrane region" description="Helical" evidence="1">
    <location>
        <begin position="98"/>
        <end position="118"/>
    </location>
</feature>
<keyword evidence="3" id="KW-1185">Reference proteome</keyword>
<sequence length="608" mass="65092">MLFMAIASFLSDSWAILGRITLQPGPVAASVAAILAITFAGRLLLPRSEPALAFGAGMGGLILAGTALGVAGLDLRIGLILTAAAAAFALIRDRRELGAWAGIGLPILMVTLPLLLLLSDRRGSEWDEFSHWLHAFRYVQANHAVPGAPSVPAMATCCAAYPYGWPMVGLAAMTLSGFSEAVPALLNVLLLALFAMLLAGLAREESAGKLSLPGAAVALLAATAASPTFVHKLAFSAYADVPTAFLAAVLALMGERVACDDDRHSRGRWALAFGLVGAALMGVKPGNAALFGCVFGGSGLLALRREGWKGLFRTHWLIMVLPSAMASGLWRWHVDHYLAGREMTILPMNQWHVAQIPQILLAMLDVAGNKSGHFGLGAVMVFLGLRGLVRDRTRLDRLCALAALAFLGYNLFLLVTYVVVFGDYESQHVASYWRYNTHLGLVIMLPAAMLAGRGLARIGHRAMARSLGWFALVLVLAGPLLILGQIRFDHDRTKPFLRQSLHTAGAMIPAGEHAVVIDPQGTGVAGVMASYEWSGRVTIDSFLSAFTRGDVRTWLDAQPAHWAFVYSGAAALSLEPVNAAFLLHREGTRWTVIEQFPFPGGRTPDRWP</sequence>
<dbReference type="AlphaFoldDB" id="Q2WB73"/>
<keyword evidence="1" id="KW-0472">Membrane</keyword>
<keyword evidence="1" id="KW-0812">Transmembrane</keyword>
<feature type="transmembrane region" description="Helical" evidence="1">
    <location>
        <begin position="25"/>
        <end position="45"/>
    </location>
</feature>
<feature type="transmembrane region" description="Helical" evidence="1">
    <location>
        <begin position="432"/>
        <end position="455"/>
    </location>
</feature>
<evidence type="ECO:0000313" key="2">
    <source>
        <dbReference type="EMBL" id="BAE48902.1"/>
    </source>
</evidence>
<dbReference type="HOGENOM" id="CLU_448929_0_0_5"/>
<feature type="transmembrane region" description="Helical" evidence="1">
    <location>
        <begin position="316"/>
        <end position="333"/>
    </location>
</feature>
<gene>
    <name evidence="2" type="ordered locus">amb0098</name>
</gene>
<organism evidence="2 3">
    <name type="scientific">Paramagnetospirillum magneticum (strain ATCC 700264 / AMB-1)</name>
    <name type="common">Magnetospirillum magneticum</name>
    <dbReference type="NCBI Taxonomy" id="342108"/>
    <lineage>
        <taxon>Bacteria</taxon>
        <taxon>Pseudomonadati</taxon>
        <taxon>Pseudomonadota</taxon>
        <taxon>Alphaproteobacteria</taxon>
        <taxon>Rhodospirillales</taxon>
        <taxon>Magnetospirillaceae</taxon>
        <taxon>Paramagnetospirillum</taxon>
    </lineage>
</organism>
<feature type="transmembrane region" description="Helical" evidence="1">
    <location>
        <begin position="52"/>
        <end position="69"/>
    </location>
</feature>
<feature type="transmembrane region" description="Helical" evidence="1">
    <location>
        <begin position="235"/>
        <end position="254"/>
    </location>
</feature>
<dbReference type="Proteomes" id="UP000007058">
    <property type="component" value="Chromosome"/>
</dbReference>